<dbReference type="Proteomes" id="UP000472372">
    <property type="component" value="Chromosome 1"/>
</dbReference>
<accession>A0A6S6VE22</accession>
<reference evidence="3" key="1">
    <citation type="submission" date="2021-02" db="EMBL/GenBank/DDBJ databases">
        <authorList>
            <person name="Syme A R."/>
            <person name="Syme A R."/>
            <person name="Moolhuijzen P."/>
        </authorList>
    </citation>
    <scope>NUCLEOTIDE SEQUENCE</scope>
    <source>
        <strain evidence="3">W1-1</strain>
    </source>
</reference>
<dbReference type="AlphaFoldDB" id="A0A6S6VE22"/>
<dbReference type="EMBL" id="HG992977">
    <property type="protein sequence ID" value="CAE7001016.1"/>
    <property type="molecule type" value="Genomic_DNA"/>
</dbReference>
<organism evidence="3 4">
    <name type="scientific">Pyrenophora teres f. teres</name>
    <dbReference type="NCBI Taxonomy" id="97479"/>
    <lineage>
        <taxon>Eukaryota</taxon>
        <taxon>Fungi</taxon>
        <taxon>Dikarya</taxon>
        <taxon>Ascomycota</taxon>
        <taxon>Pezizomycotina</taxon>
        <taxon>Dothideomycetes</taxon>
        <taxon>Pleosporomycetidae</taxon>
        <taxon>Pleosporales</taxon>
        <taxon>Pleosporineae</taxon>
        <taxon>Pleosporaceae</taxon>
        <taxon>Pyrenophora</taxon>
    </lineage>
</organism>
<protein>
    <recommendedName>
        <fullName evidence="2">DUF6604 domain-containing protein</fullName>
    </recommendedName>
</protein>
<dbReference type="InterPro" id="IPR046539">
    <property type="entry name" value="DUF6604"/>
</dbReference>
<feature type="compositionally biased region" description="Basic and acidic residues" evidence="1">
    <location>
        <begin position="767"/>
        <end position="780"/>
    </location>
</feature>
<evidence type="ECO:0000256" key="1">
    <source>
        <dbReference type="SAM" id="MobiDB-lite"/>
    </source>
</evidence>
<dbReference type="Pfam" id="PF20253">
    <property type="entry name" value="DUF6604"/>
    <property type="match status" value="1"/>
</dbReference>
<evidence type="ECO:0000313" key="3">
    <source>
        <dbReference type="EMBL" id="CAE7001016.1"/>
    </source>
</evidence>
<sequence>MLPYEIHYNWAEYKKDTNYIAGYLLQKSKQSSSLLWHNVWPIMLLSSNRQYKCALSWPGPSDTDDDQHDAFADCLQEALNILQPCMQRNMMPEQWNNPAKPSKRTPIDNLFDILKIHDTCDNDQDTGMNLEKMAHVPKVEVSTHDESNLEDEFWIEIKGFLKELELIRNYLIYIWLQDETDTITKAFVTNTAICIVRRKEAELETSLVLPAKYPAKTYPALCLPAMLLSKDTTVESFLQKQGHSIEMMVLTSPLILNTRALSEQGQEHARLCYYNVYNPLKFLACSLKQAPSVKGRPSLLIIKQDFPKLQAVHKEVQEAFRWAQALSVAAYELYCGFAIDEVTRGVRHLQDTHEVAIWITFGMQLHLDLQRALGDSIGDAFDEARKDISRFSIQKSQIPRCVQPTAAAHETYHYGNISKTVDSLKDFLLKDDKLVKAMYSLIPVEYQDTLEAEMSVFIKERHWFWRHNPILCGMINYNMTKTLRMVPLKMEEGTETLLAVVHLYNICRNLFPKDSYWLDMERKSSQPVLTLWGFSDFIGQQDPEFLFHGCPPRNLSEAFQQLLMVHGFPRMTYAKICSKAKAYRGIRNTCFIDDFNFDNIVETTAEQDARVKELLTSMCDPKQAAKRLELLNPPLSWGNSLHAPRPRLAQMLRIYKIMQDHYLRPENFKPEEKKIWVGDACIGRLVNSVGEKRYGRYASPETFFVGRGFDMGRFPESDADAGLYAAIRLYKNWEWKDAEKEESRMFHAIERHRKAKWGWEIRNEKLGAEDGRNGNKKELDGNVEDDSQLHEKQELKDKV</sequence>
<feature type="compositionally biased region" description="Basic and acidic residues" evidence="1">
    <location>
        <begin position="787"/>
        <end position="799"/>
    </location>
</feature>
<evidence type="ECO:0000259" key="2">
    <source>
        <dbReference type="Pfam" id="PF20253"/>
    </source>
</evidence>
<proteinExistence type="predicted"/>
<gene>
    <name evidence="3" type="ORF">PTTW11_01177</name>
</gene>
<evidence type="ECO:0000313" key="4">
    <source>
        <dbReference type="Proteomes" id="UP000472372"/>
    </source>
</evidence>
<dbReference type="PANTHER" id="PTHR38795">
    <property type="entry name" value="DUF6604 DOMAIN-CONTAINING PROTEIN"/>
    <property type="match status" value="1"/>
</dbReference>
<name>A0A6S6VE22_9PLEO</name>
<feature type="domain" description="DUF6604" evidence="2">
    <location>
        <begin position="61"/>
        <end position="204"/>
    </location>
</feature>
<feature type="region of interest" description="Disordered" evidence="1">
    <location>
        <begin position="767"/>
        <end position="799"/>
    </location>
</feature>
<dbReference type="PANTHER" id="PTHR38795:SF1">
    <property type="entry name" value="DUF6604 DOMAIN-CONTAINING PROTEIN"/>
    <property type="match status" value="1"/>
</dbReference>